<organism evidence="8 9">
    <name type="scientific">Microbacter margulisiae</name>
    <dbReference type="NCBI Taxonomy" id="1350067"/>
    <lineage>
        <taxon>Bacteria</taxon>
        <taxon>Pseudomonadati</taxon>
        <taxon>Bacteroidota</taxon>
        <taxon>Bacteroidia</taxon>
        <taxon>Bacteroidales</taxon>
        <taxon>Porphyromonadaceae</taxon>
        <taxon>Microbacter</taxon>
    </lineage>
</organism>
<dbReference type="InterPro" id="IPR059177">
    <property type="entry name" value="GH29D-like_dom"/>
</dbReference>
<evidence type="ECO:0000313" key="9">
    <source>
        <dbReference type="Proteomes" id="UP000544222"/>
    </source>
</evidence>
<accession>A0A7W5DUA1</accession>
<dbReference type="GO" id="GO:0030203">
    <property type="term" value="P:glycosaminoglycan metabolic process"/>
    <property type="evidence" value="ECO:0007669"/>
    <property type="project" value="TreeGrafter"/>
</dbReference>
<sequence>MNTFLIFRFRYGLMLLILVLCNFIVQGQSMSNSERYPIIPYPAKLIPETGAFTINANTTLYIEDKAFGQDASDLIALIKHVGGITLHKGHAMPNNCIVLKKDTSIINPEGYTLLITSARVILSARTPTGLFWGIETIRQLLPPSNDPGIKEAKELHIPAVSIEDHPAFAWRGMHLDVVRHFFSEAYLKKFIDRMAFYKLNKLHLHLTDDEGWRIQIKRYPELTKQGAWRTFDAHDSACMRLSKDNPDFAIDPSHIIHRDGKTLYGGYYTQKQMRNIIRYAAARHITIIPELDMPGHMMAAIKIFPDLSCTGKAGHGAVFSEPLCPCQEKTYQFAENVYKEIFTLFPSRYVHIGGDEVDKTTWANCPACKTLMQKEGLTNVSQLQSYFIKQMEQFFHAHGKRLVGWDDILEGGIDTSAMIMYWRTWVPKAPIEAAENGNKVIMAPGEPLYFDRFPDKNSLYNIYHFNPYPNGLDAQAKKNIIGIQACVWTERIPSEKRADYMTMPRMTALAEVAWTNTPKDYNSYLERLQKQYYRWDLQHIHYRLPDLSGFADHNVFIDSTLLTVKKPLADMHIHYTFNGEIPTQQSLLLPAHLPIHHTETIKLAAYTPQGNRGDTYTVQYTQETYIPPVKLENSLSQGLKCIYYIGQFDNTKGMMHSTPAYTYQVNTIQVPPDIKAPAFGLQFRGYLHISQTGIYCFTLTSDDGSMLYIDGKTVVANDGLHSATERDGEIALQKGEHPISLDFIEGGGGYTLHLQYNKEGEAPQDIPSLMLGH</sequence>
<dbReference type="InterPro" id="IPR015882">
    <property type="entry name" value="HEX_bac_N"/>
</dbReference>
<dbReference type="Gene3D" id="3.90.182.10">
    <property type="entry name" value="Toxin - Anthrax Protective Antigen,domain 1"/>
    <property type="match status" value="1"/>
</dbReference>
<dbReference type="Pfam" id="PF00728">
    <property type="entry name" value="Glyco_hydro_20"/>
    <property type="match status" value="1"/>
</dbReference>
<dbReference type="PROSITE" id="PS51820">
    <property type="entry name" value="PA14"/>
    <property type="match status" value="1"/>
</dbReference>
<evidence type="ECO:0000259" key="7">
    <source>
        <dbReference type="PROSITE" id="PS51820"/>
    </source>
</evidence>
<reference evidence="8 9" key="1">
    <citation type="submission" date="2020-08" db="EMBL/GenBank/DDBJ databases">
        <title>Genomic Encyclopedia of Type Strains, Phase IV (KMG-IV): sequencing the most valuable type-strain genomes for metagenomic binning, comparative biology and taxonomic classification.</title>
        <authorList>
            <person name="Goeker M."/>
        </authorList>
    </citation>
    <scope>NUCLEOTIDE SEQUENCE [LARGE SCALE GENOMIC DNA]</scope>
    <source>
        <strain evidence="8 9">DSM 27471</strain>
    </source>
</reference>
<feature type="domain" description="PA14" evidence="7">
    <location>
        <begin position="634"/>
        <end position="770"/>
    </location>
</feature>
<dbReference type="InterPro" id="IPR025705">
    <property type="entry name" value="Beta_hexosaminidase_sua/sub"/>
</dbReference>
<dbReference type="PRINTS" id="PR00738">
    <property type="entry name" value="GLHYDRLASE20"/>
</dbReference>
<protein>
    <recommendedName>
        <fullName evidence="3">beta-N-acetylhexosaminidase</fullName>
        <ecNumber evidence="3">3.2.1.52</ecNumber>
    </recommendedName>
</protein>
<proteinExistence type="inferred from homology"/>
<dbReference type="GO" id="GO:0004563">
    <property type="term" value="F:beta-N-acetylhexosaminidase activity"/>
    <property type="evidence" value="ECO:0007669"/>
    <property type="project" value="UniProtKB-EC"/>
</dbReference>
<comment type="caution">
    <text evidence="8">The sequence shown here is derived from an EMBL/GenBank/DDBJ whole genome shotgun (WGS) entry which is preliminary data.</text>
</comment>
<evidence type="ECO:0000256" key="1">
    <source>
        <dbReference type="ARBA" id="ARBA00001231"/>
    </source>
</evidence>
<dbReference type="InterPro" id="IPR029018">
    <property type="entry name" value="Hex-like_dom2"/>
</dbReference>
<comment type="catalytic activity">
    <reaction evidence="1">
        <text>Hydrolysis of terminal non-reducing N-acetyl-D-hexosamine residues in N-acetyl-beta-D-hexosaminides.</text>
        <dbReference type="EC" id="3.2.1.52"/>
    </reaction>
</comment>
<evidence type="ECO:0000256" key="5">
    <source>
        <dbReference type="ARBA" id="ARBA00023295"/>
    </source>
</evidence>
<dbReference type="Gene3D" id="3.30.379.10">
    <property type="entry name" value="Chitobiase/beta-hexosaminidase domain 2-like"/>
    <property type="match status" value="1"/>
</dbReference>
<dbReference type="Pfam" id="PF13290">
    <property type="entry name" value="CHB_HEX_C_1"/>
    <property type="match status" value="1"/>
</dbReference>
<name>A0A7W5DUA1_9PORP</name>
<keyword evidence="4 8" id="KW-0378">Hydrolase</keyword>
<dbReference type="InterPro" id="IPR037524">
    <property type="entry name" value="PA14/GLEYA"/>
</dbReference>
<dbReference type="InterPro" id="IPR017853">
    <property type="entry name" value="GH"/>
</dbReference>
<evidence type="ECO:0000256" key="2">
    <source>
        <dbReference type="ARBA" id="ARBA00006285"/>
    </source>
</evidence>
<comment type="similarity">
    <text evidence="2">Belongs to the glycosyl hydrolase 20 family.</text>
</comment>
<dbReference type="EMBL" id="JACHYB010000002">
    <property type="protein sequence ID" value="MBB3188709.1"/>
    <property type="molecule type" value="Genomic_DNA"/>
</dbReference>
<evidence type="ECO:0000256" key="4">
    <source>
        <dbReference type="ARBA" id="ARBA00022801"/>
    </source>
</evidence>
<dbReference type="AlphaFoldDB" id="A0A7W5DUA1"/>
<dbReference type="SUPFAM" id="SSF51445">
    <property type="entry name" value="(Trans)glycosidases"/>
    <property type="match status" value="1"/>
</dbReference>
<dbReference type="InterPro" id="IPR015883">
    <property type="entry name" value="Glyco_hydro_20_cat"/>
</dbReference>
<dbReference type="SUPFAM" id="SSF56988">
    <property type="entry name" value="Anthrax protective antigen"/>
    <property type="match status" value="1"/>
</dbReference>
<evidence type="ECO:0000256" key="6">
    <source>
        <dbReference type="PIRSR" id="PIRSR625705-1"/>
    </source>
</evidence>
<evidence type="ECO:0000313" key="8">
    <source>
        <dbReference type="EMBL" id="MBB3188709.1"/>
    </source>
</evidence>
<dbReference type="Pfam" id="PF07691">
    <property type="entry name" value="PA14"/>
    <property type="match status" value="1"/>
</dbReference>
<dbReference type="SMART" id="SM00758">
    <property type="entry name" value="PA14"/>
    <property type="match status" value="1"/>
</dbReference>
<keyword evidence="5 8" id="KW-0326">Glycosidase</keyword>
<dbReference type="PANTHER" id="PTHR22600">
    <property type="entry name" value="BETA-HEXOSAMINIDASE"/>
    <property type="match status" value="1"/>
</dbReference>
<dbReference type="CDD" id="cd06563">
    <property type="entry name" value="GH20_chitobiase-like"/>
    <property type="match status" value="1"/>
</dbReference>
<dbReference type="InterPro" id="IPR011658">
    <property type="entry name" value="PA14_dom"/>
</dbReference>
<dbReference type="SUPFAM" id="SSF55545">
    <property type="entry name" value="beta-N-acetylhexosaminidase-like domain"/>
    <property type="match status" value="1"/>
</dbReference>
<dbReference type="GO" id="GO:0016020">
    <property type="term" value="C:membrane"/>
    <property type="evidence" value="ECO:0007669"/>
    <property type="project" value="TreeGrafter"/>
</dbReference>
<dbReference type="GO" id="GO:0005975">
    <property type="term" value="P:carbohydrate metabolic process"/>
    <property type="evidence" value="ECO:0007669"/>
    <property type="project" value="InterPro"/>
</dbReference>
<dbReference type="Pfam" id="PF02838">
    <property type="entry name" value="Glyco_hydro_20b"/>
    <property type="match status" value="1"/>
</dbReference>
<dbReference type="PANTHER" id="PTHR22600:SF57">
    <property type="entry name" value="BETA-N-ACETYLHEXOSAMINIDASE"/>
    <property type="match status" value="1"/>
</dbReference>
<gene>
    <name evidence="8" type="ORF">FHX64_002907</name>
</gene>
<keyword evidence="9" id="KW-1185">Reference proteome</keyword>
<dbReference type="Proteomes" id="UP000544222">
    <property type="component" value="Unassembled WGS sequence"/>
</dbReference>
<evidence type="ECO:0000256" key="3">
    <source>
        <dbReference type="ARBA" id="ARBA00012663"/>
    </source>
</evidence>
<dbReference type="Gene3D" id="3.20.20.80">
    <property type="entry name" value="Glycosidases"/>
    <property type="match status" value="1"/>
</dbReference>
<dbReference type="EC" id="3.2.1.52" evidence="3"/>
<feature type="active site" description="Proton donor" evidence="6">
    <location>
        <position position="356"/>
    </location>
</feature>